<reference evidence="1 2" key="1">
    <citation type="journal article" date="2019" name="Nat. Microbiol.">
        <title>Wide diversity of methane and short-chain alkane metabolisms in uncultured archaea.</title>
        <authorList>
            <person name="Borrel G."/>
            <person name="Adam P.S."/>
            <person name="McKay L.J."/>
            <person name="Chen L.X."/>
            <person name="Sierra-Garcia I.N."/>
            <person name="Sieber C.M."/>
            <person name="Letourneur Q."/>
            <person name="Ghozlane A."/>
            <person name="Andersen G.L."/>
            <person name="Li W.J."/>
            <person name="Hallam S.J."/>
            <person name="Muyzer G."/>
            <person name="de Oliveira V.M."/>
            <person name="Inskeep W.P."/>
            <person name="Banfield J.F."/>
            <person name="Gribaldo S."/>
        </authorList>
    </citation>
    <scope>NUCLEOTIDE SEQUENCE [LARGE SCALE GENOMIC DNA]</scope>
    <source>
        <strain evidence="1">NM1a</strain>
    </source>
</reference>
<dbReference type="AlphaFoldDB" id="A0A520KQR1"/>
<organism evidence="1 2">
    <name type="scientific">Methanoliparum thermophilum</name>
    <dbReference type="NCBI Taxonomy" id="2491083"/>
    <lineage>
        <taxon>Archaea</taxon>
        <taxon>Methanobacteriati</taxon>
        <taxon>Methanobacteriota</taxon>
        <taxon>Candidatus Methanoliparia</taxon>
        <taxon>Candidatus Methanoliparales</taxon>
        <taxon>Candidatus Methanoliparaceae</taxon>
        <taxon>Candidatus Methanoliparum</taxon>
    </lineage>
</organism>
<dbReference type="InterPro" id="IPR012426">
    <property type="entry name" value="SepF_arc"/>
</dbReference>
<evidence type="ECO:0000313" key="2">
    <source>
        <dbReference type="Proteomes" id="UP000317158"/>
    </source>
</evidence>
<dbReference type="Pfam" id="PF04472">
    <property type="entry name" value="SepF"/>
    <property type="match status" value="1"/>
</dbReference>
<protein>
    <submittedName>
        <fullName evidence="1">DUF552 domain-containing protein</fullName>
    </submittedName>
</protein>
<dbReference type="Gene3D" id="3.30.110.150">
    <property type="entry name" value="SepF-like protein"/>
    <property type="match status" value="1"/>
</dbReference>
<dbReference type="PIRSF" id="PIRSF019313">
    <property type="entry name" value="UCP019313"/>
    <property type="match status" value="1"/>
</dbReference>
<dbReference type="InterPro" id="IPR038594">
    <property type="entry name" value="SepF-like_sf"/>
</dbReference>
<accession>A0A520KQR1</accession>
<proteinExistence type="predicted"/>
<evidence type="ECO:0000313" key="1">
    <source>
        <dbReference type="EMBL" id="RZN63891.1"/>
    </source>
</evidence>
<dbReference type="EMBL" id="RXIF01000012">
    <property type="protein sequence ID" value="RZN63891.1"/>
    <property type="molecule type" value="Genomic_DNA"/>
</dbReference>
<sequence>MKMPKWFSKSSEETASKLDEYKEIDLSEYEMETEVKTYVKFGKISEMNELPIVKREIFDGNIVILDISFLKSDEIVMKRFLREIKMVVEDINGDIAGIGENYIVITSKSIRIDRNKLFGGKI</sequence>
<dbReference type="Proteomes" id="UP000317158">
    <property type="component" value="Unassembled WGS sequence"/>
</dbReference>
<dbReference type="InterPro" id="IPR007561">
    <property type="entry name" value="Cell_div_SepF/SepF-rel"/>
</dbReference>
<name>A0A520KQR1_METT2</name>
<comment type="caution">
    <text evidence="1">The sequence shown here is derived from an EMBL/GenBank/DDBJ whole genome shotgun (WGS) entry which is preliminary data.</text>
</comment>
<gene>
    <name evidence="1" type="ORF">EF806_06585</name>
</gene>